<dbReference type="EMBL" id="DTKL01000010">
    <property type="protein sequence ID" value="HGY93305.1"/>
    <property type="molecule type" value="Genomic_DNA"/>
</dbReference>
<dbReference type="AlphaFoldDB" id="A0A7V4XQM0"/>
<dbReference type="InterPro" id="IPR036388">
    <property type="entry name" value="WH-like_DNA-bd_sf"/>
</dbReference>
<dbReference type="CDD" id="cd00383">
    <property type="entry name" value="trans_reg_C"/>
    <property type="match status" value="1"/>
</dbReference>
<dbReference type="InterPro" id="IPR001789">
    <property type="entry name" value="Sig_transdc_resp-reg_receiver"/>
</dbReference>
<proteinExistence type="predicted"/>
<dbReference type="InterPro" id="IPR011006">
    <property type="entry name" value="CheY-like_superfamily"/>
</dbReference>
<dbReference type="SUPFAM" id="SSF52172">
    <property type="entry name" value="CheY-like"/>
    <property type="match status" value="1"/>
</dbReference>
<dbReference type="PANTHER" id="PTHR48111:SF50">
    <property type="entry name" value="KDP OPERON TRANSCRIPTIONAL REGULATORY PROTEIN KDPE"/>
    <property type="match status" value="1"/>
</dbReference>
<dbReference type="GO" id="GO:0000976">
    <property type="term" value="F:transcription cis-regulatory region binding"/>
    <property type="evidence" value="ECO:0007669"/>
    <property type="project" value="TreeGrafter"/>
</dbReference>
<dbReference type="InterPro" id="IPR001867">
    <property type="entry name" value="OmpR/PhoB-type_DNA-bd"/>
</dbReference>
<dbReference type="Gene3D" id="3.40.50.2300">
    <property type="match status" value="1"/>
</dbReference>
<sequence length="238" mass="26926">MSDLSTRILLVDDEAAIRRAMRTSLQELGFETTEASRGEEALHLLQSQSFDAVLLDLNMPGIGGMRTLARMRAQCPRLPILILTVRDDEEDKIEALESGADDYVTKPFSMRECVARIRAAVRRAKAPDKPGNAPLEVGDIRLLPEQRLVYKGGQPVHLTPKEYEILHYLMTNAGRAVTHGKLLTTVWGADYRQEIDYLRTFVRQLRKKIEEDPSNPKYLLTDAYVGYRFAESGSMMTQ</sequence>
<dbReference type="SMART" id="SM00862">
    <property type="entry name" value="Trans_reg_C"/>
    <property type="match status" value="1"/>
</dbReference>
<evidence type="ECO:0000256" key="1">
    <source>
        <dbReference type="ARBA" id="ARBA00023125"/>
    </source>
</evidence>
<keyword evidence="1 3" id="KW-0238">DNA-binding</keyword>
<feature type="domain" description="OmpR/PhoB-type" evidence="5">
    <location>
        <begin position="132"/>
        <end position="231"/>
    </location>
</feature>
<protein>
    <submittedName>
        <fullName evidence="6">Response regulator transcription factor</fullName>
    </submittedName>
</protein>
<dbReference type="PANTHER" id="PTHR48111">
    <property type="entry name" value="REGULATOR OF RPOS"/>
    <property type="match status" value="1"/>
</dbReference>
<dbReference type="SMART" id="SM00448">
    <property type="entry name" value="REC"/>
    <property type="match status" value="1"/>
</dbReference>
<evidence type="ECO:0000259" key="4">
    <source>
        <dbReference type="PROSITE" id="PS50110"/>
    </source>
</evidence>
<dbReference type="Gene3D" id="6.10.250.690">
    <property type="match status" value="1"/>
</dbReference>
<gene>
    <name evidence="6" type="ORF">ENW50_01240</name>
</gene>
<dbReference type="Pfam" id="PF00072">
    <property type="entry name" value="Response_reg"/>
    <property type="match status" value="1"/>
</dbReference>
<dbReference type="PROSITE" id="PS50110">
    <property type="entry name" value="RESPONSE_REGULATORY"/>
    <property type="match status" value="1"/>
</dbReference>
<dbReference type="PROSITE" id="PS51755">
    <property type="entry name" value="OMPR_PHOB"/>
    <property type="match status" value="1"/>
</dbReference>
<evidence type="ECO:0000256" key="3">
    <source>
        <dbReference type="PROSITE-ProRule" id="PRU01091"/>
    </source>
</evidence>
<dbReference type="GO" id="GO:0005829">
    <property type="term" value="C:cytosol"/>
    <property type="evidence" value="ECO:0007669"/>
    <property type="project" value="TreeGrafter"/>
</dbReference>
<evidence type="ECO:0000313" key="6">
    <source>
        <dbReference type="EMBL" id="HGY93305.1"/>
    </source>
</evidence>
<name>A0A7V4XQM0_9BACT</name>
<dbReference type="InterPro" id="IPR039420">
    <property type="entry name" value="WalR-like"/>
</dbReference>
<keyword evidence="2" id="KW-0597">Phosphoprotein</keyword>
<evidence type="ECO:0000256" key="2">
    <source>
        <dbReference type="PROSITE-ProRule" id="PRU00169"/>
    </source>
</evidence>
<accession>A0A7V4XQM0</accession>
<feature type="modified residue" description="4-aspartylphosphate" evidence="2">
    <location>
        <position position="56"/>
    </location>
</feature>
<organism evidence="6">
    <name type="scientific">Acidobacterium capsulatum</name>
    <dbReference type="NCBI Taxonomy" id="33075"/>
    <lineage>
        <taxon>Bacteria</taxon>
        <taxon>Pseudomonadati</taxon>
        <taxon>Acidobacteriota</taxon>
        <taxon>Terriglobia</taxon>
        <taxon>Terriglobales</taxon>
        <taxon>Acidobacteriaceae</taxon>
        <taxon>Acidobacterium</taxon>
    </lineage>
</organism>
<dbReference type="GO" id="GO:0000156">
    <property type="term" value="F:phosphorelay response regulator activity"/>
    <property type="evidence" value="ECO:0007669"/>
    <property type="project" value="TreeGrafter"/>
</dbReference>
<reference evidence="6" key="1">
    <citation type="journal article" date="2020" name="mSystems">
        <title>Genome- and Community-Level Interaction Insights into Carbon Utilization and Element Cycling Functions of Hydrothermarchaeota in Hydrothermal Sediment.</title>
        <authorList>
            <person name="Zhou Z."/>
            <person name="Liu Y."/>
            <person name="Xu W."/>
            <person name="Pan J."/>
            <person name="Luo Z.H."/>
            <person name="Li M."/>
        </authorList>
    </citation>
    <scope>NUCLEOTIDE SEQUENCE [LARGE SCALE GENOMIC DNA]</scope>
    <source>
        <strain evidence="6">SpSt-855</strain>
    </source>
</reference>
<dbReference type="Gene3D" id="1.10.10.10">
    <property type="entry name" value="Winged helix-like DNA-binding domain superfamily/Winged helix DNA-binding domain"/>
    <property type="match status" value="1"/>
</dbReference>
<dbReference type="CDD" id="cd17574">
    <property type="entry name" value="REC_OmpR"/>
    <property type="match status" value="1"/>
</dbReference>
<evidence type="ECO:0000259" key="5">
    <source>
        <dbReference type="PROSITE" id="PS51755"/>
    </source>
</evidence>
<feature type="DNA-binding region" description="OmpR/PhoB-type" evidence="3">
    <location>
        <begin position="132"/>
        <end position="231"/>
    </location>
</feature>
<dbReference type="Pfam" id="PF00486">
    <property type="entry name" value="Trans_reg_C"/>
    <property type="match status" value="1"/>
</dbReference>
<feature type="domain" description="Response regulatory" evidence="4">
    <location>
        <begin position="7"/>
        <end position="121"/>
    </location>
</feature>
<dbReference type="GO" id="GO:0032993">
    <property type="term" value="C:protein-DNA complex"/>
    <property type="evidence" value="ECO:0007669"/>
    <property type="project" value="TreeGrafter"/>
</dbReference>
<dbReference type="GO" id="GO:0006355">
    <property type="term" value="P:regulation of DNA-templated transcription"/>
    <property type="evidence" value="ECO:0007669"/>
    <property type="project" value="InterPro"/>
</dbReference>
<comment type="caution">
    <text evidence="6">The sequence shown here is derived from an EMBL/GenBank/DDBJ whole genome shotgun (WGS) entry which is preliminary data.</text>
</comment>